<proteinExistence type="predicted"/>
<reference evidence="2 3" key="1">
    <citation type="submission" date="2021-05" db="EMBL/GenBank/DDBJ databases">
        <title>A Polyphasic approach of four new species of the genus Ohtaekwangia: Ohtaekwangia histidinii sp. nov., Ohtaekwangia cretensis sp. nov., Ohtaekwangia indiensis sp. nov., Ohtaekwangia reichenbachii sp. nov. from diverse environment.</title>
        <authorList>
            <person name="Octaviana S."/>
        </authorList>
    </citation>
    <scope>NUCLEOTIDE SEQUENCE [LARGE SCALE GENOMIC DNA]</scope>
    <source>
        <strain evidence="2 3">PWU4</strain>
    </source>
</reference>
<keyword evidence="3" id="KW-1185">Reference proteome</keyword>
<comment type="caution">
    <text evidence="2">The sequence shown here is derived from an EMBL/GenBank/DDBJ whole genome shotgun (WGS) entry which is preliminary data.</text>
</comment>
<sequence length="199" mass="22546">MKVIVTSFLLLCFALTNANSQKSVNSIAVQHAISLPLDRTNAFINNMSLRGIALDYRYHPTPETGIGVSSGWVAFFDRKMRDTHDVANGVLTVSGKQYRYLNSVPFLLAIDHYMHAERFLSRFIGLGIGTTYNRIDKKTGPYQTRLHAWQFTLAPEAGVRIGYDFSFSTYLSLRYTYNLETNALCDQSYLSVNIGIMHR</sequence>
<dbReference type="EMBL" id="JAHESF010000026">
    <property type="protein sequence ID" value="MBT1699513.1"/>
    <property type="molecule type" value="Genomic_DNA"/>
</dbReference>
<name>A0AAP2DND4_9BACT</name>
<dbReference type="Proteomes" id="UP001319200">
    <property type="component" value="Unassembled WGS sequence"/>
</dbReference>
<feature type="signal peptide" evidence="1">
    <location>
        <begin position="1"/>
        <end position="18"/>
    </location>
</feature>
<organism evidence="2 3">
    <name type="scientific">Chryseosolibacter histidini</name>
    <dbReference type="NCBI Taxonomy" id="2782349"/>
    <lineage>
        <taxon>Bacteria</taxon>
        <taxon>Pseudomonadati</taxon>
        <taxon>Bacteroidota</taxon>
        <taxon>Cytophagia</taxon>
        <taxon>Cytophagales</taxon>
        <taxon>Chryseotaleaceae</taxon>
        <taxon>Chryseosolibacter</taxon>
    </lineage>
</organism>
<dbReference type="AlphaFoldDB" id="A0AAP2DND4"/>
<evidence type="ECO:0000256" key="1">
    <source>
        <dbReference type="SAM" id="SignalP"/>
    </source>
</evidence>
<feature type="chain" id="PRO_5042818517" description="Outer membrane protein beta-barrel domain-containing protein" evidence="1">
    <location>
        <begin position="19"/>
        <end position="199"/>
    </location>
</feature>
<accession>A0AAP2DND4</accession>
<evidence type="ECO:0008006" key="4">
    <source>
        <dbReference type="Google" id="ProtNLM"/>
    </source>
</evidence>
<keyword evidence="1" id="KW-0732">Signal</keyword>
<dbReference type="RefSeq" id="WP_254167514.1">
    <property type="nucleotide sequence ID" value="NZ_JAHESF010000026.1"/>
</dbReference>
<evidence type="ECO:0000313" key="3">
    <source>
        <dbReference type="Proteomes" id="UP001319200"/>
    </source>
</evidence>
<evidence type="ECO:0000313" key="2">
    <source>
        <dbReference type="EMBL" id="MBT1699513.1"/>
    </source>
</evidence>
<protein>
    <recommendedName>
        <fullName evidence="4">Outer membrane protein beta-barrel domain-containing protein</fullName>
    </recommendedName>
</protein>
<gene>
    <name evidence="2" type="ORF">KK083_21625</name>
</gene>